<protein>
    <recommendedName>
        <fullName evidence="8">Insecticide toxin TcdB middle/N-terminal domain-containing protein</fullName>
    </recommendedName>
</protein>
<dbReference type="EMBL" id="JACHEG010000010">
    <property type="protein sequence ID" value="MBB6165741.1"/>
    <property type="molecule type" value="Genomic_DNA"/>
</dbReference>
<feature type="non-terminal residue" evidence="6">
    <location>
        <position position="760"/>
    </location>
</feature>
<dbReference type="GO" id="GO:0005576">
    <property type="term" value="C:extracellular region"/>
    <property type="evidence" value="ECO:0007669"/>
    <property type="project" value="UniProtKB-SubCell"/>
</dbReference>
<evidence type="ECO:0000313" key="6">
    <source>
        <dbReference type="EMBL" id="MBB6165741.1"/>
    </source>
</evidence>
<dbReference type="Gene3D" id="2.130.10.130">
    <property type="entry name" value="Integrin alpha, N-terminal"/>
    <property type="match status" value="1"/>
</dbReference>
<evidence type="ECO:0000313" key="7">
    <source>
        <dbReference type="Proteomes" id="UP000547879"/>
    </source>
</evidence>
<dbReference type="InterPro" id="IPR028994">
    <property type="entry name" value="Integrin_alpha_N"/>
</dbReference>
<evidence type="ECO:0008006" key="8">
    <source>
        <dbReference type="Google" id="ProtNLM"/>
    </source>
</evidence>
<feature type="compositionally biased region" description="Basic and acidic residues" evidence="5">
    <location>
        <begin position="17"/>
        <end position="29"/>
    </location>
</feature>
<proteinExistence type="predicted"/>
<evidence type="ECO:0000256" key="5">
    <source>
        <dbReference type="SAM" id="MobiDB-lite"/>
    </source>
</evidence>
<keyword evidence="4" id="KW-0843">Virulence</keyword>
<dbReference type="SUPFAM" id="SSF69318">
    <property type="entry name" value="Integrin alpha N-terminal domain"/>
    <property type="match status" value="1"/>
</dbReference>
<keyword evidence="3" id="KW-0732">Signal</keyword>
<dbReference type="InterPro" id="IPR003284">
    <property type="entry name" value="Sal_SpvB"/>
</dbReference>
<evidence type="ECO:0000256" key="2">
    <source>
        <dbReference type="ARBA" id="ARBA00022525"/>
    </source>
</evidence>
<comment type="subcellular location">
    <subcellularLocation>
        <location evidence="1">Secreted</location>
    </subcellularLocation>
</comment>
<feature type="compositionally biased region" description="Low complexity" evidence="5">
    <location>
        <begin position="30"/>
        <end position="43"/>
    </location>
</feature>
<evidence type="ECO:0000256" key="1">
    <source>
        <dbReference type="ARBA" id="ARBA00004613"/>
    </source>
</evidence>
<dbReference type="AlphaFoldDB" id="A0A7W9YC04"/>
<dbReference type="GO" id="GO:0005737">
    <property type="term" value="C:cytoplasm"/>
    <property type="evidence" value="ECO:0007669"/>
    <property type="project" value="InterPro"/>
</dbReference>
<reference evidence="6 7" key="1">
    <citation type="submission" date="2020-08" db="EMBL/GenBank/DDBJ databases">
        <title>Genomic Encyclopedia of Type Strains, Phase IV (KMG-IV): sequencing the most valuable type-strain genomes for metagenomic binning, comparative biology and taxonomic classification.</title>
        <authorList>
            <person name="Goeker M."/>
        </authorList>
    </citation>
    <scope>NUCLEOTIDE SEQUENCE [LARGE SCALE GENOMIC DNA]</scope>
    <source>
        <strain evidence="6 7">DSM 100734</strain>
    </source>
</reference>
<dbReference type="Pfam" id="PF03534">
    <property type="entry name" value="SpvB"/>
    <property type="match status" value="1"/>
</dbReference>
<organism evidence="6 7">
    <name type="scientific">Rhizobium wenxiniae</name>
    <dbReference type="NCBI Taxonomy" id="1737357"/>
    <lineage>
        <taxon>Bacteria</taxon>
        <taxon>Pseudomonadati</taxon>
        <taxon>Pseudomonadota</taxon>
        <taxon>Alphaproteobacteria</taxon>
        <taxon>Hyphomicrobiales</taxon>
        <taxon>Rhizobiaceae</taxon>
        <taxon>Rhizobium/Agrobacterium group</taxon>
        <taxon>Rhizobium</taxon>
    </lineage>
</organism>
<keyword evidence="7" id="KW-1185">Reference proteome</keyword>
<name>A0A7W9YC04_9HYPH</name>
<comment type="caution">
    <text evidence="6">The sequence shown here is derived from an EMBL/GenBank/DDBJ whole genome shotgun (WGS) entry which is preliminary data.</text>
</comment>
<evidence type="ECO:0000256" key="4">
    <source>
        <dbReference type="ARBA" id="ARBA00023026"/>
    </source>
</evidence>
<sequence>MSDDTSGEDLTNDENDLSGKDEATAEPKAKAATTLAATAATSADENGRAVNAPEKPSIPEIAGNGFFTQKIGIDVPDFRGLEPKLTLSYNSARKTRLGGLYQGWAGYAWGMDGLDVIERATPGYGVPAYDTGDIYLLNGEELVACTTGMVAGSCLAGGTHVTEVENFKRVVFDSAANTWTVTDRDGTRSVFKSVMELTGTTPAADSTDYKLQHDGRYLLAQVIDTNNNTVSYAYTCPQSPVCYPSKVTYGGGASINFYYEVRPDWQIMANGLSLSTTRYRLITIGVSAGGALRSAYKLTYDQAPISNVSRLTKVEQYGRGSTITSGVVTGANVRTIRQMTYDNATMTYASKTHNLAVNSGYSPYDNYPLNSLISSQVGDLNFDGRDEIYGGYHIVSGREGDSTVSAGFRIASFAQDGSLAADYKLQLRSSHDLSLSFKAGRFVQGRSFRDIAMAYSYYREQGQENIEIKEKKAGKVQSNLSVKLANCDTDYATACNKALDPYYAALDHDGDGYDTVVDLKKEVLTLTDVYGNGKQGAFLAGNPVRLRWSTNGAWKEISGPVQCQGNTTAAVKTYACAFGDINGDGLPDILASTSNGKNGRVWLSTGQSFVLSTITASLDWLPNLRDLDNDGRVEIVTGGGEYFDTLRAWSVRFDASGGAFARETSFSLTGNRMAGDFNGDGLPDFLRTKSTMWISQSGSGNPNLMRSVTLQTGGVVSVDYTPSTRWTNTFMPQVLHAVTQMRVSDGRGTVATTDYAYAGG</sequence>
<feature type="region of interest" description="Disordered" evidence="5">
    <location>
        <begin position="1"/>
        <end position="59"/>
    </location>
</feature>
<evidence type="ECO:0000256" key="3">
    <source>
        <dbReference type="ARBA" id="ARBA00022729"/>
    </source>
</evidence>
<dbReference type="RefSeq" id="WP_183997219.1">
    <property type="nucleotide sequence ID" value="NZ_JACHEG010000010.1"/>
</dbReference>
<dbReference type="Proteomes" id="UP000547879">
    <property type="component" value="Unassembled WGS sequence"/>
</dbReference>
<feature type="compositionally biased region" description="Acidic residues" evidence="5">
    <location>
        <begin position="1"/>
        <end position="16"/>
    </location>
</feature>
<dbReference type="Pfam" id="PF13517">
    <property type="entry name" value="FG-GAP_3"/>
    <property type="match status" value="1"/>
</dbReference>
<gene>
    <name evidence="6" type="ORF">HNQ72_005589</name>
</gene>
<accession>A0A7W9YC04</accession>
<dbReference type="InterPro" id="IPR013517">
    <property type="entry name" value="FG-GAP"/>
</dbReference>
<keyword evidence="2" id="KW-0964">Secreted</keyword>